<proteinExistence type="predicted"/>
<evidence type="ECO:0000313" key="3">
    <source>
        <dbReference type="EMBL" id="CAA9331301.1"/>
    </source>
</evidence>
<keyword evidence="1" id="KW-0092">Biotin</keyword>
<dbReference type="CDD" id="cd06850">
    <property type="entry name" value="biotinyl_domain"/>
    <property type="match status" value="1"/>
</dbReference>
<dbReference type="PANTHER" id="PTHR45266">
    <property type="entry name" value="OXALOACETATE DECARBOXYLASE ALPHA CHAIN"/>
    <property type="match status" value="1"/>
</dbReference>
<protein>
    <submittedName>
        <fullName evidence="3">Biotin carboxyl carrier protein</fullName>
    </submittedName>
</protein>
<dbReference type="Pfam" id="PF00364">
    <property type="entry name" value="Biotin_lipoyl"/>
    <property type="match status" value="1"/>
</dbReference>
<dbReference type="EMBL" id="CADCUF010000132">
    <property type="protein sequence ID" value="CAA9331301.1"/>
    <property type="molecule type" value="Genomic_DNA"/>
</dbReference>
<dbReference type="InterPro" id="IPR011053">
    <property type="entry name" value="Single_hybrid_motif"/>
</dbReference>
<evidence type="ECO:0000259" key="2">
    <source>
        <dbReference type="PROSITE" id="PS50968"/>
    </source>
</evidence>
<dbReference type="PROSITE" id="PS50968">
    <property type="entry name" value="BIOTINYL_LIPOYL"/>
    <property type="match status" value="1"/>
</dbReference>
<name>A0A6J4LG57_9ACTN</name>
<evidence type="ECO:0000256" key="1">
    <source>
        <dbReference type="ARBA" id="ARBA00023267"/>
    </source>
</evidence>
<dbReference type="InterPro" id="IPR000089">
    <property type="entry name" value="Biotin_lipoyl"/>
</dbReference>
<feature type="domain" description="Lipoyl-binding" evidence="2">
    <location>
        <begin position="1"/>
        <end position="76"/>
    </location>
</feature>
<accession>A0A6J4LG57</accession>
<dbReference type="NCBIfam" id="NF004547">
    <property type="entry name" value="PRK05889.1"/>
    <property type="match status" value="1"/>
</dbReference>
<dbReference type="AlphaFoldDB" id="A0A6J4LG57"/>
<sequence>MARLPKSVDIQAEMVANVLQVYVGPGDAVAAGDTVVLLESMKMEIPVLSEHAGTVASVNVASGDVVQEGDPLVTLDRGRPA</sequence>
<organism evidence="3">
    <name type="scientific">uncultured Nocardioidaceae bacterium</name>
    <dbReference type="NCBI Taxonomy" id="253824"/>
    <lineage>
        <taxon>Bacteria</taxon>
        <taxon>Bacillati</taxon>
        <taxon>Actinomycetota</taxon>
        <taxon>Actinomycetes</taxon>
        <taxon>Propionibacteriales</taxon>
        <taxon>Nocardioidaceae</taxon>
        <taxon>environmental samples</taxon>
    </lineage>
</organism>
<reference evidence="3" key="1">
    <citation type="submission" date="2020-02" db="EMBL/GenBank/DDBJ databases">
        <authorList>
            <person name="Meier V. D."/>
        </authorList>
    </citation>
    <scope>NUCLEOTIDE SEQUENCE</scope>
    <source>
        <strain evidence="3">AVDCRST_MAG24</strain>
    </source>
</reference>
<gene>
    <name evidence="3" type="ORF">AVDCRST_MAG24-822</name>
</gene>
<dbReference type="SUPFAM" id="SSF51230">
    <property type="entry name" value="Single hybrid motif"/>
    <property type="match status" value="1"/>
</dbReference>
<dbReference type="InterPro" id="IPR050709">
    <property type="entry name" value="Biotin_Carboxyl_Carrier/Decarb"/>
</dbReference>
<dbReference type="PANTHER" id="PTHR45266:SF3">
    <property type="entry name" value="OXALOACETATE DECARBOXYLASE ALPHA CHAIN"/>
    <property type="match status" value="1"/>
</dbReference>
<dbReference type="Gene3D" id="2.40.50.100">
    <property type="match status" value="1"/>
</dbReference>